<dbReference type="AlphaFoldDB" id="A0A0L6VQ19"/>
<protein>
    <submittedName>
        <fullName evidence="1">Uncharacterized protein</fullName>
    </submittedName>
</protein>
<keyword evidence="2" id="KW-1185">Reference proteome</keyword>
<feature type="non-terminal residue" evidence="1">
    <location>
        <position position="39"/>
    </location>
</feature>
<reference evidence="1 2" key="1">
    <citation type="submission" date="2015-08" db="EMBL/GenBank/DDBJ databases">
        <title>Next Generation Sequencing and Analysis of the Genome of Puccinia sorghi L Schw, the Causal Agent of Maize Common Rust.</title>
        <authorList>
            <person name="Rochi L."/>
            <person name="Burguener G."/>
            <person name="Darino M."/>
            <person name="Turjanski A."/>
            <person name="Kreff E."/>
            <person name="Dieguez M.J."/>
            <person name="Sacco F."/>
        </authorList>
    </citation>
    <scope>NUCLEOTIDE SEQUENCE [LARGE SCALE GENOMIC DNA]</scope>
    <source>
        <strain evidence="1 2">RO10H11247</strain>
    </source>
</reference>
<dbReference type="EMBL" id="LAVV01002476">
    <property type="protein sequence ID" value="KNZ62798.1"/>
    <property type="molecule type" value="Genomic_DNA"/>
</dbReference>
<feature type="non-terminal residue" evidence="1">
    <location>
        <position position="1"/>
    </location>
</feature>
<dbReference type="OrthoDB" id="2503017at2759"/>
<comment type="caution">
    <text evidence="1">The sequence shown here is derived from an EMBL/GenBank/DDBJ whole genome shotgun (WGS) entry which is preliminary data.</text>
</comment>
<evidence type="ECO:0000313" key="1">
    <source>
        <dbReference type="EMBL" id="KNZ62798.1"/>
    </source>
</evidence>
<proteinExistence type="predicted"/>
<sequence>DIVTYMILDKLPSALDTVCERITHSEKEITPELALDQLR</sequence>
<accession>A0A0L6VQ19</accession>
<dbReference type="VEuPathDB" id="FungiDB:VP01_12229g1"/>
<dbReference type="Proteomes" id="UP000037035">
    <property type="component" value="Unassembled WGS sequence"/>
</dbReference>
<gene>
    <name evidence="1" type="ORF">VP01_12229g1</name>
</gene>
<evidence type="ECO:0000313" key="2">
    <source>
        <dbReference type="Proteomes" id="UP000037035"/>
    </source>
</evidence>
<name>A0A0L6VQ19_9BASI</name>
<organism evidence="1 2">
    <name type="scientific">Puccinia sorghi</name>
    <dbReference type="NCBI Taxonomy" id="27349"/>
    <lineage>
        <taxon>Eukaryota</taxon>
        <taxon>Fungi</taxon>
        <taxon>Dikarya</taxon>
        <taxon>Basidiomycota</taxon>
        <taxon>Pucciniomycotina</taxon>
        <taxon>Pucciniomycetes</taxon>
        <taxon>Pucciniales</taxon>
        <taxon>Pucciniaceae</taxon>
        <taxon>Puccinia</taxon>
    </lineage>
</organism>